<feature type="binding site" evidence="9">
    <location>
        <position position="1196"/>
    </location>
    <ligand>
        <name>Mg(2+)</name>
        <dbReference type="ChEBI" id="CHEBI:18420"/>
    </ligand>
</feature>
<comment type="catalytic activity">
    <reaction evidence="8 9 10">
        <text>RNA(n) + a ribonucleoside 5'-triphosphate = RNA(n+1) + diphosphate</text>
        <dbReference type="Rhea" id="RHEA:21248"/>
        <dbReference type="Rhea" id="RHEA-COMP:14527"/>
        <dbReference type="Rhea" id="RHEA-COMP:17342"/>
        <dbReference type="ChEBI" id="CHEBI:33019"/>
        <dbReference type="ChEBI" id="CHEBI:61557"/>
        <dbReference type="ChEBI" id="CHEBI:140395"/>
        <dbReference type="EC" id="2.7.7.6"/>
    </reaction>
</comment>
<evidence type="ECO:0000256" key="9">
    <source>
        <dbReference type="HAMAP-Rule" id="MF_01323"/>
    </source>
</evidence>
<dbReference type="InterPro" id="IPR000722">
    <property type="entry name" value="RNA_pol_asu"/>
</dbReference>
<comment type="cofactor">
    <cofactor evidence="9">
        <name>Mg(2+)</name>
        <dbReference type="ChEBI" id="CHEBI:18420"/>
    </cofactor>
    <text evidence="9">Binds 1 Mg(2+) ion per subunit.</text>
</comment>
<evidence type="ECO:0000256" key="7">
    <source>
        <dbReference type="ARBA" id="ARBA00023163"/>
    </source>
</evidence>
<feature type="binding site" evidence="9">
    <location>
        <position position="207"/>
    </location>
    <ligand>
        <name>Zn(2+)</name>
        <dbReference type="ChEBI" id="CHEBI:29105"/>
    </ligand>
</feature>
<dbReference type="RefSeq" id="YP_009238457.1">
    <property type="nucleotide sequence ID" value="NC_029676.1"/>
</dbReference>
<dbReference type="InterPro" id="IPR007080">
    <property type="entry name" value="RNA_pol_Rpb1_1"/>
</dbReference>
<keyword evidence="9" id="KW-0479">Metal-binding</keyword>
<name>A0A140H9Z3_9CHLO</name>
<keyword evidence="9" id="KW-0460">Magnesium</keyword>
<dbReference type="InterPro" id="IPR044893">
    <property type="entry name" value="RNA_pol_Rpb1_clamp_domain"/>
</dbReference>
<feature type="binding site" evidence="9">
    <location>
        <position position="1194"/>
    </location>
    <ligand>
        <name>Mg(2+)</name>
        <dbReference type="ChEBI" id="CHEBI:18420"/>
    </ligand>
</feature>
<keyword evidence="3 9" id="KW-0240">DNA-directed RNA polymerase</keyword>
<dbReference type="GO" id="GO:0000428">
    <property type="term" value="C:DNA-directed RNA polymerase complex"/>
    <property type="evidence" value="ECO:0007669"/>
    <property type="project" value="UniProtKB-KW"/>
</dbReference>
<keyword evidence="4 12" id="KW-0934">Plastid</keyword>
<dbReference type="InterPro" id="IPR042102">
    <property type="entry name" value="RNA_pol_Rpb1_3_sf"/>
</dbReference>
<evidence type="ECO:0000256" key="10">
    <source>
        <dbReference type="RuleBase" id="RU004279"/>
    </source>
</evidence>
<evidence type="ECO:0000256" key="1">
    <source>
        <dbReference type="ARBA" id="ARBA00004026"/>
    </source>
</evidence>
<keyword evidence="9" id="KW-0862">Zinc</keyword>
<comment type="function">
    <text evidence="1 9 10">DNA-dependent RNA polymerase catalyzes the transcription of DNA into RNA using the four ribonucleoside triphosphates as substrates.</text>
</comment>
<feature type="binding site" evidence="9">
    <location>
        <position position="204"/>
    </location>
    <ligand>
        <name>Zn(2+)</name>
        <dbReference type="ChEBI" id="CHEBI:29105"/>
    </ligand>
</feature>
<evidence type="ECO:0000259" key="11">
    <source>
        <dbReference type="SMART" id="SM00663"/>
    </source>
</evidence>
<geneLocation type="chloroplast" evidence="12"/>
<comment type="cofactor">
    <cofactor evidence="9">
        <name>Zn(2+)</name>
        <dbReference type="ChEBI" id="CHEBI:29105"/>
    </cofactor>
    <text evidence="9">Binds 1 Zn(2+) ion per subunit.</text>
</comment>
<dbReference type="EC" id="2.7.7.6" evidence="9"/>
<evidence type="ECO:0000256" key="8">
    <source>
        <dbReference type="ARBA" id="ARBA00048552"/>
    </source>
</evidence>
<dbReference type="Pfam" id="PF00623">
    <property type="entry name" value="RNA_pol_Rpb1_2"/>
    <property type="match status" value="1"/>
</dbReference>
<dbReference type="GO" id="GO:0003899">
    <property type="term" value="F:DNA-directed RNA polymerase activity"/>
    <property type="evidence" value="ECO:0007669"/>
    <property type="project" value="UniProtKB-UniRule"/>
</dbReference>
<keyword evidence="6 9" id="KW-0548">Nucleotidyltransferase</keyword>
<dbReference type="GO" id="GO:0000287">
    <property type="term" value="F:magnesium ion binding"/>
    <property type="evidence" value="ECO:0007669"/>
    <property type="project" value="UniProtKB-UniRule"/>
</dbReference>
<dbReference type="PANTHER" id="PTHR19376">
    <property type="entry name" value="DNA-DIRECTED RNA POLYMERASE"/>
    <property type="match status" value="1"/>
</dbReference>
<dbReference type="PANTHER" id="PTHR19376:SF54">
    <property type="entry name" value="DNA-DIRECTED RNA POLYMERASE SUBUNIT BETA"/>
    <property type="match status" value="1"/>
</dbReference>
<dbReference type="SUPFAM" id="SSF64484">
    <property type="entry name" value="beta and beta-prime subunits of DNA dependent RNA-polymerase"/>
    <property type="match status" value="2"/>
</dbReference>
<dbReference type="EMBL" id="KT199250">
    <property type="protein sequence ID" value="AMO00992.1"/>
    <property type="molecule type" value="Genomic_DNA"/>
</dbReference>
<proteinExistence type="inferred from homology"/>
<dbReference type="InterPro" id="IPR045867">
    <property type="entry name" value="DNA-dir_RpoC_beta_prime"/>
</dbReference>
<evidence type="ECO:0000256" key="4">
    <source>
        <dbReference type="ARBA" id="ARBA00022640"/>
    </source>
</evidence>
<dbReference type="SMART" id="SM00663">
    <property type="entry name" value="RPOLA_N"/>
    <property type="match status" value="1"/>
</dbReference>
<feature type="binding site" evidence="9">
    <location>
        <position position="176"/>
    </location>
    <ligand>
        <name>Zn(2+)</name>
        <dbReference type="ChEBI" id="CHEBI:29105"/>
    </ligand>
</feature>
<keyword evidence="5 9" id="KW-0808">Transferase</keyword>
<keyword evidence="12" id="KW-0150">Chloroplast</keyword>
<dbReference type="HAMAP" id="MF_01323">
    <property type="entry name" value="RNApol_bact_RpoC1"/>
    <property type="match status" value="1"/>
</dbReference>
<dbReference type="Pfam" id="PF04983">
    <property type="entry name" value="RNA_pol_Rpb1_3"/>
    <property type="match status" value="1"/>
</dbReference>
<evidence type="ECO:0000256" key="5">
    <source>
        <dbReference type="ARBA" id="ARBA00022679"/>
    </source>
</evidence>
<feature type="domain" description="RNA polymerase N-terminal" evidence="11">
    <location>
        <begin position="961"/>
        <end position="1246"/>
    </location>
</feature>
<sequence length="1361" mass="160541">MRNETRSKKQYKSSPIFEKLKIFSHSLDNRNKSTHLEFFESNKTIDSAQTSPLISETNNHLNNLTNENSTHYSDVVNKSPNTKSTGLQTAEVKDYSSVIPSKLEGYSKIQELKLVKIGLASSDKIVQWAEKILPNGKIFGEVLNANTLHYKTFKPHKGGLFCERIFGPLKDFECACGTKQKPFDGESHNVQNILEPKQSKRLFCTTCDVEYTWSVIRRYQLGYIRLISPVSHLWYLRANPSSLSLLLDIRKRDLESIIYCMQITTLEYYWRPIYLLQMNLTPSNLLNSYKQVLKMHENSENKKKFLKTLFNKKKKQLQKRKNILISRKEFFSSYSSLEKIKSLEHESLETKIQYLEKSFQLSCDEVYASKIAETSKLINFFQKKSFKKLQKKTFFTLYKKLFQEFYKELYSLNSQRSSLCLKKITKDSSNSYLNLYLINKYSLFQNKCVKIQNTKFFWNLVLKTYLQKNFVKKQKYVVNQLPYLNAQTSIWENKTKEFSKNHSKEKMVSKDYSKEKTDFINNFLELLRKTQIQRSWKSIYKKPQRYIAFLNHHHNPNRFKTLRLSWKDSSLTRILQQTFFLYILSFIQEKQEFFLKSKPIDFKNLCLLNKIFIKSEWTSTSLKKSSLQIQKKLQFFENSRNIRLLLGNTKKFEFSSQFLKPTYLFLKDRKFLNEVENVEDVSKNLKNNLFQVINIWLNKVTSSFIKIAYSSSLKKYFKKNRKQVEVFLAKKSLNSTLSTNQKFKNFYSLKNLPESISFKKTKQVNKLLFKKLNQQKKFFQFLKNDENSQSNYVLYKKNFLQISKKLVFSNKQKTLPSSLNLFNNIYTIAYSSGWETEKDWKYFLYYNTAPIEIYDKLLYCYKYRFMSNSLFNPSFSTNIPIIGANLIQKILYQYEGFELKKMAKQHQNLLPKFNRYIRNLKQIAHKKSEFLEIQKLLQKRDQIIRRLKLLRKLFKKNSQVSSVILNTLPVLPPDLRPILKMQNQIAASDLNRFYQRVLYRNERLKKFLRANSSLINYEPGFEVKYTQRLLQEAVDNLIQNGKGHVKPETNSRGQPLKSLSEILKGKQGRFRQYLLGKRVDYSGRSVIVVGPRLKIYECGLPFEMALELFLPFLIKRIFQYRLARTVVGAKMILKTQKNITWNLLEEVLQNHPILLNRAPTLHRLGIQAFQPKLIEGRAILLHPLVCSAFNADFDGDQMAVHLPITVEARTEAWKLMFSRNHLISPATGDPMLLPSQDMVLGCYYLTTESLQNARFHRGRPFLAATSFYFSNMQQVLQAYLQERIHLQTPIWMKWTSSGLMEMDPHFSQPLEIRLDSDGVLTEFHPRTQKRLNVNGVCEAFFVRTTAGRVLFNTIIENCIKN</sequence>
<protein>
    <recommendedName>
        <fullName evidence="9">DNA-directed RNA polymerase subunit beta'</fullName>
        <ecNumber evidence="9">2.7.7.6</ecNumber>
    </recommendedName>
    <alternativeName>
        <fullName evidence="9">PEP</fullName>
    </alternativeName>
    <alternativeName>
        <fullName evidence="9">Plastid-encoded RNA polymerase subunit beta'</fullName>
        <shortName evidence="9">RNA polymerase subunit beta'</shortName>
    </alternativeName>
</protein>
<dbReference type="InterPro" id="IPR034678">
    <property type="entry name" value="RNApol_RpoC1"/>
</dbReference>
<dbReference type="GO" id="GO:0009507">
    <property type="term" value="C:chloroplast"/>
    <property type="evidence" value="ECO:0007669"/>
    <property type="project" value="UniProtKB-SubCell"/>
</dbReference>
<keyword evidence="7 9" id="KW-0804">Transcription</keyword>
<dbReference type="Pfam" id="PF04997">
    <property type="entry name" value="RNA_pol_Rpb1_1"/>
    <property type="match status" value="2"/>
</dbReference>
<comment type="subcellular location">
    <subcellularLocation>
        <location evidence="9">Plastid</location>
        <location evidence="9">Chloroplast</location>
    </subcellularLocation>
</comment>
<comment type="similarity">
    <text evidence="2 9">Belongs to the RNA polymerase beta' chain family. RpoC1 subfamily.</text>
</comment>
<evidence type="ECO:0000256" key="2">
    <source>
        <dbReference type="ARBA" id="ARBA00007207"/>
    </source>
</evidence>
<dbReference type="Gene3D" id="2.40.40.20">
    <property type="match status" value="1"/>
</dbReference>
<dbReference type="Gene3D" id="1.10.274.100">
    <property type="entry name" value="RNA polymerase Rpb1, domain 3"/>
    <property type="match status" value="1"/>
</dbReference>
<gene>
    <name evidence="9 12" type="primary">rpoC1</name>
    <name evidence="12" type="ORF">VU81_56</name>
</gene>
<comment type="subunit">
    <text evidence="9">In plastids the minimal PEP RNA polymerase catalytic core is composed of four subunits: alpha, beta, beta', and beta''. When a (nuclear-encoded) sigma factor is associated with the core the holoenzyme is formed, which can initiate transcription.</text>
</comment>
<dbReference type="GO" id="GO:0008270">
    <property type="term" value="F:zinc ion binding"/>
    <property type="evidence" value="ECO:0007669"/>
    <property type="project" value="UniProtKB-UniRule"/>
</dbReference>
<organism evidence="12">
    <name type="scientific">Kirchneriella aperta</name>
    <dbReference type="NCBI Taxonomy" id="117505"/>
    <lineage>
        <taxon>Eukaryota</taxon>
        <taxon>Viridiplantae</taxon>
        <taxon>Chlorophyta</taxon>
        <taxon>core chlorophytes</taxon>
        <taxon>Chlorophyceae</taxon>
        <taxon>CS clade</taxon>
        <taxon>Sphaeropleales</taxon>
        <taxon>Selenastraceae</taxon>
        <taxon>Kirchneriella</taxon>
    </lineage>
</organism>
<dbReference type="InterPro" id="IPR007066">
    <property type="entry name" value="RNA_pol_Rpb1_3"/>
</dbReference>
<evidence type="ECO:0000313" key="12">
    <source>
        <dbReference type="EMBL" id="AMO00992.1"/>
    </source>
</evidence>
<dbReference type="Gene3D" id="1.10.40.90">
    <property type="match status" value="1"/>
</dbReference>
<dbReference type="GeneID" id="27073901"/>
<reference evidence="12" key="1">
    <citation type="journal article" date="2016" name="Mol. Phylogenet. Evol.">
        <title>Chloroplast phylogenomic data from the green algal order Sphaeropleales (Chlorophyceae, Chlorophyta) reveal complex patterns of sequence evolution.</title>
        <authorList>
            <person name="Fucikova K."/>
            <person name="Lewis P.O."/>
            <person name="Lewis L.A."/>
        </authorList>
    </citation>
    <scope>NUCLEOTIDE SEQUENCE</scope>
    <source>
        <strain evidence="12">SAG 2004</strain>
    </source>
</reference>
<dbReference type="GO" id="GO:0006351">
    <property type="term" value="P:DNA-templated transcription"/>
    <property type="evidence" value="ECO:0007669"/>
    <property type="project" value="UniProtKB-UniRule"/>
</dbReference>
<evidence type="ECO:0000256" key="3">
    <source>
        <dbReference type="ARBA" id="ARBA00022478"/>
    </source>
</evidence>
<dbReference type="InterPro" id="IPR006592">
    <property type="entry name" value="RNA_pol_N"/>
</dbReference>
<dbReference type="Gene3D" id="4.10.860.120">
    <property type="entry name" value="RNA polymerase II, clamp domain"/>
    <property type="match status" value="1"/>
</dbReference>
<feature type="binding site" evidence="9">
    <location>
        <position position="174"/>
    </location>
    <ligand>
        <name>Zn(2+)</name>
        <dbReference type="ChEBI" id="CHEBI:29105"/>
    </ligand>
</feature>
<accession>A0A140H9Z3</accession>
<evidence type="ECO:0000256" key="6">
    <source>
        <dbReference type="ARBA" id="ARBA00022695"/>
    </source>
</evidence>
<feature type="binding site" evidence="9">
    <location>
        <position position="1192"/>
    </location>
    <ligand>
        <name>Mg(2+)</name>
        <dbReference type="ChEBI" id="CHEBI:18420"/>
    </ligand>
</feature>
<dbReference type="GO" id="GO:0003677">
    <property type="term" value="F:DNA binding"/>
    <property type="evidence" value="ECO:0007669"/>
    <property type="project" value="UniProtKB-UniRule"/>
</dbReference>